<evidence type="ECO:0000313" key="1">
    <source>
        <dbReference type="EMBL" id="KTB37877.1"/>
    </source>
</evidence>
<dbReference type="AlphaFoldDB" id="A0A0W0FNL8"/>
<comment type="caution">
    <text evidence="1">The sequence shown here is derived from an EMBL/GenBank/DDBJ whole genome shotgun (WGS) entry which is preliminary data.</text>
</comment>
<dbReference type="SUPFAM" id="SSF81383">
    <property type="entry name" value="F-box domain"/>
    <property type="match status" value="1"/>
</dbReference>
<dbReference type="EMBL" id="LATX01001806">
    <property type="protein sequence ID" value="KTB37877.1"/>
    <property type="molecule type" value="Genomic_DNA"/>
</dbReference>
<proteinExistence type="predicted"/>
<accession>A0A0W0FNL8</accession>
<protein>
    <submittedName>
        <fullName evidence="1">Uncharacterized protein</fullName>
    </submittedName>
</protein>
<evidence type="ECO:0000313" key="2">
    <source>
        <dbReference type="Proteomes" id="UP000054988"/>
    </source>
</evidence>
<gene>
    <name evidence="1" type="ORF">WG66_9554</name>
</gene>
<dbReference type="eggNOG" id="ENOG502SYPY">
    <property type="taxonomic scope" value="Eukaryota"/>
</dbReference>
<sequence>MLPVEIFATIISFCDKTTWVRVCLVSKTFRGIVLPLLYKEVDLFDPPKAVFFLKALMVNPLAAKSVRNLSVGFGKWKPEETQCLTAFCRLISQALPRAINLIFLGLYNGNFGSHVHLIEHYFYTGVFPKLRHVHLFMPFTKHMEEFIRCHRMSLELVVIFPYMTSNHDLRQKSRFLELPDLCKLQVCSSVATALLKNWSMPRLRFVSVFWSSVDSSSCEDLISALEYRAERSPNMFEFWVVDRPGLNLDLVRSVLKLPFLTHIMVHSTRVSSAALGITGSDGDIQAVQSFLSVSPRIESFQWAIFDEVGSPLDLDKYYMMVQSYGMSSSTLSKCCILSENVRWKRISVRGWFPNDDFDPRCFHWIFHKMSTGTYTPWDELLAYLRGDVFGRNPSMARYVIRFEEAIKRQSDEKYDATMDILAILVHRRVCNYRTVKQTLNYTRIQQETRLA</sequence>
<dbReference type="Proteomes" id="UP000054988">
    <property type="component" value="Unassembled WGS sequence"/>
</dbReference>
<organism evidence="1 2">
    <name type="scientific">Moniliophthora roreri</name>
    <name type="common">Frosty pod rot fungus</name>
    <name type="synonym">Monilia roreri</name>
    <dbReference type="NCBI Taxonomy" id="221103"/>
    <lineage>
        <taxon>Eukaryota</taxon>
        <taxon>Fungi</taxon>
        <taxon>Dikarya</taxon>
        <taxon>Basidiomycota</taxon>
        <taxon>Agaricomycotina</taxon>
        <taxon>Agaricomycetes</taxon>
        <taxon>Agaricomycetidae</taxon>
        <taxon>Agaricales</taxon>
        <taxon>Marasmiineae</taxon>
        <taxon>Marasmiaceae</taxon>
        <taxon>Moniliophthora</taxon>
    </lineage>
</organism>
<name>A0A0W0FNL8_MONRR</name>
<reference evidence="1 2" key="1">
    <citation type="submission" date="2015-12" db="EMBL/GenBank/DDBJ databases">
        <title>Draft genome sequence of Moniliophthora roreri, the causal agent of frosty pod rot of cacao.</title>
        <authorList>
            <person name="Aime M.C."/>
            <person name="Diaz-Valderrama J.R."/>
            <person name="Kijpornyongpan T."/>
            <person name="Phillips-Mora W."/>
        </authorList>
    </citation>
    <scope>NUCLEOTIDE SEQUENCE [LARGE SCALE GENOMIC DNA]</scope>
    <source>
        <strain evidence="1 2">MCA 2952</strain>
    </source>
</reference>
<dbReference type="InterPro" id="IPR036047">
    <property type="entry name" value="F-box-like_dom_sf"/>
</dbReference>